<dbReference type="Proteomes" id="UP000435112">
    <property type="component" value="Unassembled WGS sequence"/>
</dbReference>
<evidence type="ECO:0000313" key="5">
    <source>
        <dbReference type="Proteomes" id="UP000429607"/>
    </source>
</evidence>
<feature type="compositionally biased region" description="Basic and acidic residues" evidence="1">
    <location>
        <begin position="28"/>
        <end position="38"/>
    </location>
</feature>
<dbReference type="EMBL" id="QXFT01004835">
    <property type="protein sequence ID" value="KAE9275590.1"/>
    <property type="molecule type" value="Genomic_DNA"/>
</dbReference>
<evidence type="ECO:0000313" key="4">
    <source>
        <dbReference type="EMBL" id="KAE9275590.1"/>
    </source>
</evidence>
<evidence type="ECO:0000313" key="6">
    <source>
        <dbReference type="Proteomes" id="UP000434957"/>
    </source>
</evidence>
<accession>A0A6A3KG04</accession>
<evidence type="ECO:0008006" key="8">
    <source>
        <dbReference type="Google" id="ProtNLM"/>
    </source>
</evidence>
<protein>
    <recommendedName>
        <fullName evidence="8">Tim10-like domain-containing protein</fullName>
    </recommendedName>
</protein>
<dbReference type="AlphaFoldDB" id="A0A6A3KG04"/>
<keyword evidence="6" id="KW-1185">Reference proteome</keyword>
<organism evidence="3 5">
    <name type="scientific">Phytophthora rubi</name>
    <dbReference type="NCBI Taxonomy" id="129364"/>
    <lineage>
        <taxon>Eukaryota</taxon>
        <taxon>Sar</taxon>
        <taxon>Stramenopiles</taxon>
        <taxon>Oomycota</taxon>
        <taxon>Peronosporomycetes</taxon>
        <taxon>Peronosporales</taxon>
        <taxon>Peronosporaceae</taxon>
        <taxon>Phytophthora</taxon>
    </lineage>
</organism>
<dbReference type="Proteomes" id="UP000429607">
    <property type="component" value="Unassembled WGS sequence"/>
</dbReference>
<feature type="region of interest" description="Disordered" evidence="1">
    <location>
        <begin position="28"/>
        <end position="55"/>
    </location>
</feature>
<reference evidence="5 7" key="1">
    <citation type="submission" date="2018-09" db="EMBL/GenBank/DDBJ databases">
        <title>Genomic investigation of the strawberry pathogen Phytophthora fragariae indicates pathogenicity is determined by transcriptional variation in three key races.</title>
        <authorList>
            <person name="Adams T.M."/>
            <person name="Armitage A.D."/>
            <person name="Sobczyk M.K."/>
            <person name="Bates H.J."/>
            <person name="Dunwell J.M."/>
            <person name="Nellist C.F."/>
            <person name="Harrison R.J."/>
        </authorList>
    </citation>
    <scope>NUCLEOTIDE SEQUENCE [LARGE SCALE GENOMIC DNA]</scope>
    <source>
        <strain evidence="3 5">SCRP249</strain>
        <strain evidence="2 7">SCRP324</strain>
        <strain evidence="4 6">SCRP333</strain>
    </source>
</reference>
<comment type="caution">
    <text evidence="3">The sequence shown here is derived from an EMBL/GenBank/DDBJ whole genome shotgun (WGS) entry which is preliminary data.</text>
</comment>
<dbReference type="EMBL" id="QXFU01006065">
    <property type="protein sequence ID" value="KAE8962122.1"/>
    <property type="molecule type" value="Genomic_DNA"/>
</dbReference>
<gene>
    <name evidence="3" type="ORF">PR001_g17237</name>
    <name evidence="2" type="ORF">PR002_g29695</name>
    <name evidence="4" type="ORF">PR003_g29293</name>
</gene>
<proteinExistence type="predicted"/>
<dbReference type="EMBL" id="QXFV01001420">
    <property type="protein sequence ID" value="KAE9006310.1"/>
    <property type="molecule type" value="Genomic_DNA"/>
</dbReference>
<evidence type="ECO:0000313" key="3">
    <source>
        <dbReference type="EMBL" id="KAE9006310.1"/>
    </source>
</evidence>
<dbReference type="Proteomes" id="UP000434957">
    <property type="component" value="Unassembled WGS sequence"/>
</dbReference>
<evidence type="ECO:0000313" key="7">
    <source>
        <dbReference type="Proteomes" id="UP000435112"/>
    </source>
</evidence>
<evidence type="ECO:0000256" key="1">
    <source>
        <dbReference type="SAM" id="MobiDB-lite"/>
    </source>
</evidence>
<name>A0A6A3KG04_9STRA</name>
<evidence type="ECO:0000313" key="2">
    <source>
        <dbReference type="EMBL" id="KAE8962122.1"/>
    </source>
</evidence>
<sequence length="55" mass="5876">MPTSTASHIEECAMRCVKDKITEEGKLAGDNRAADSRRRISRQCSGDGRGGAHTG</sequence>